<proteinExistence type="predicted"/>
<comment type="caution">
    <text evidence="1">The sequence shown here is derived from an EMBL/GenBank/DDBJ whole genome shotgun (WGS) entry which is preliminary data.</text>
</comment>
<gene>
    <name evidence="1" type="ORF">LX83_003653</name>
</gene>
<dbReference type="Proteomes" id="UP001206128">
    <property type="component" value="Unassembled WGS sequence"/>
</dbReference>
<dbReference type="InterPro" id="IPR009776">
    <property type="entry name" value="Spore_0_M"/>
</dbReference>
<name>A0AAE3GEG0_9PSEU</name>
<evidence type="ECO:0000313" key="2">
    <source>
        <dbReference type="Proteomes" id="UP001206128"/>
    </source>
</evidence>
<protein>
    <submittedName>
        <fullName evidence="1">Sporulation-control protein</fullName>
    </submittedName>
</protein>
<dbReference type="PANTHER" id="PTHR40053:SF1">
    <property type="entry name" value="SPORULATION-CONTROL PROTEIN SPO0M"/>
    <property type="match status" value="1"/>
</dbReference>
<dbReference type="AlphaFoldDB" id="A0AAE3GEG0"/>
<dbReference type="PANTHER" id="PTHR40053">
    <property type="entry name" value="SPORULATION-CONTROL PROTEIN SPO0M"/>
    <property type="match status" value="1"/>
</dbReference>
<reference evidence="1" key="1">
    <citation type="submission" date="2022-06" db="EMBL/GenBank/DDBJ databases">
        <title>Genomic Encyclopedia of Archaeal and Bacterial Type Strains, Phase II (KMG-II): from individual species to whole genera.</title>
        <authorList>
            <person name="Goeker M."/>
        </authorList>
    </citation>
    <scope>NUCLEOTIDE SEQUENCE</scope>
    <source>
        <strain evidence="1">DSM 43935</strain>
    </source>
</reference>
<evidence type="ECO:0000313" key="1">
    <source>
        <dbReference type="EMBL" id="MCP2166781.1"/>
    </source>
</evidence>
<accession>A0AAE3GEG0</accession>
<sequence length="324" mass="34676">MVFSRLLRAFGVGGPSVETVLADAHCRPGGVLTGEVRLAGGDADADITHIALSLVTRVERDEHGGEGSSGVEFFRAVVAGAFRLAAGEHRSIPFQLAVPWETPLTSVFGHHLHGMNLGLRTEVSVAGAVDPGDLDAVSVEPLPAQERVLEAFGQLGFRFKGADLEPGHLHGVHQELPFFQEIEFFAPGEYSGRINEVELTFVASPHELVVVLEADKRGGLFQSGGDAIGRFHLGMDEAGHTDWTRHVREWLDRVVGLRFSGHHEHGYHEHGHHGYDDHHGGGPGIGGVVAGAALGLAGGFVAAEVIDEIGDAFEGDDEDYEYDE</sequence>
<organism evidence="1 2">
    <name type="scientific">Goodfellowiella coeruleoviolacea</name>
    <dbReference type="NCBI Taxonomy" id="334858"/>
    <lineage>
        <taxon>Bacteria</taxon>
        <taxon>Bacillati</taxon>
        <taxon>Actinomycetota</taxon>
        <taxon>Actinomycetes</taxon>
        <taxon>Pseudonocardiales</taxon>
        <taxon>Pseudonocardiaceae</taxon>
        <taxon>Goodfellowiella</taxon>
    </lineage>
</organism>
<dbReference type="EMBL" id="JAMTCK010000008">
    <property type="protein sequence ID" value="MCP2166781.1"/>
    <property type="molecule type" value="Genomic_DNA"/>
</dbReference>
<keyword evidence="2" id="KW-1185">Reference proteome</keyword>
<dbReference type="RefSeq" id="WP_253772990.1">
    <property type="nucleotide sequence ID" value="NZ_JAMTCK010000008.1"/>
</dbReference>
<dbReference type="Pfam" id="PF07070">
    <property type="entry name" value="Spo0M"/>
    <property type="match status" value="1"/>
</dbReference>